<protein>
    <submittedName>
        <fullName evidence="1">27704_t:CDS:1</fullName>
    </submittedName>
</protein>
<name>A0ACA9SW70_9GLOM</name>
<evidence type="ECO:0000313" key="1">
    <source>
        <dbReference type="EMBL" id="CAG8850591.1"/>
    </source>
</evidence>
<reference evidence="1" key="1">
    <citation type="submission" date="2021-06" db="EMBL/GenBank/DDBJ databases">
        <authorList>
            <person name="Kallberg Y."/>
            <person name="Tangrot J."/>
            <person name="Rosling A."/>
        </authorList>
    </citation>
    <scope>NUCLEOTIDE SEQUENCE</scope>
    <source>
        <strain evidence="1">MA461A</strain>
    </source>
</reference>
<dbReference type="EMBL" id="CAJVQC010171617">
    <property type="protein sequence ID" value="CAG8850591.1"/>
    <property type="molecule type" value="Genomic_DNA"/>
</dbReference>
<comment type="caution">
    <text evidence="1">The sequence shown here is derived from an EMBL/GenBank/DDBJ whole genome shotgun (WGS) entry which is preliminary data.</text>
</comment>
<accession>A0ACA9SW70</accession>
<gene>
    <name evidence="1" type="ORF">RPERSI_LOCUS36169</name>
</gene>
<feature type="non-terminal residue" evidence="1">
    <location>
        <position position="1"/>
    </location>
</feature>
<evidence type="ECO:0000313" key="2">
    <source>
        <dbReference type="Proteomes" id="UP000789920"/>
    </source>
</evidence>
<keyword evidence="2" id="KW-1185">Reference proteome</keyword>
<proteinExistence type="predicted"/>
<sequence>ISAKLENENIILLTKISEFELKKQIVNSLTKEINETSKKLLESLTNEIHQS</sequence>
<dbReference type="Proteomes" id="UP000789920">
    <property type="component" value="Unassembled WGS sequence"/>
</dbReference>
<organism evidence="1 2">
    <name type="scientific">Racocetra persica</name>
    <dbReference type="NCBI Taxonomy" id="160502"/>
    <lineage>
        <taxon>Eukaryota</taxon>
        <taxon>Fungi</taxon>
        <taxon>Fungi incertae sedis</taxon>
        <taxon>Mucoromycota</taxon>
        <taxon>Glomeromycotina</taxon>
        <taxon>Glomeromycetes</taxon>
        <taxon>Diversisporales</taxon>
        <taxon>Gigasporaceae</taxon>
        <taxon>Racocetra</taxon>
    </lineage>
</organism>
<feature type="non-terminal residue" evidence="1">
    <location>
        <position position="51"/>
    </location>
</feature>